<evidence type="ECO:0000256" key="2">
    <source>
        <dbReference type="ARBA" id="ARBA00023125"/>
    </source>
</evidence>
<dbReference type="SMART" id="SM00895">
    <property type="entry name" value="FCD"/>
    <property type="match status" value="1"/>
</dbReference>
<evidence type="ECO:0000313" key="6">
    <source>
        <dbReference type="Proteomes" id="UP001200110"/>
    </source>
</evidence>
<organism evidence="5 6">
    <name type="scientific">Gordonia liuliyuniae</name>
    <dbReference type="NCBI Taxonomy" id="2911517"/>
    <lineage>
        <taxon>Bacteria</taxon>
        <taxon>Bacillati</taxon>
        <taxon>Actinomycetota</taxon>
        <taxon>Actinomycetes</taxon>
        <taxon>Mycobacteriales</taxon>
        <taxon>Gordoniaceae</taxon>
        <taxon>Gordonia</taxon>
    </lineage>
</organism>
<proteinExistence type="predicted"/>
<dbReference type="PANTHER" id="PTHR43537:SF51">
    <property type="entry name" value="HTH-TYPE TRANSCRIPTIONAL REGULATOR LGOR-RELATED"/>
    <property type="match status" value="1"/>
</dbReference>
<evidence type="ECO:0000256" key="3">
    <source>
        <dbReference type="ARBA" id="ARBA00023163"/>
    </source>
</evidence>
<protein>
    <submittedName>
        <fullName evidence="5">FCD domain-containing protein</fullName>
    </submittedName>
</protein>
<keyword evidence="3" id="KW-0804">Transcription</keyword>
<dbReference type="Pfam" id="PF07729">
    <property type="entry name" value="FCD"/>
    <property type="match status" value="1"/>
</dbReference>
<reference evidence="5 6" key="1">
    <citation type="submission" date="2022-01" db="EMBL/GenBank/DDBJ databases">
        <authorList>
            <person name="Huang Y."/>
        </authorList>
    </citation>
    <scope>NUCLEOTIDE SEQUENCE [LARGE SCALE GENOMIC DNA]</scope>
    <source>
        <strain evidence="5 6">HY366</strain>
    </source>
</reference>
<evidence type="ECO:0000256" key="1">
    <source>
        <dbReference type="ARBA" id="ARBA00023015"/>
    </source>
</evidence>
<feature type="domain" description="HTH gntR-type" evidence="4">
    <location>
        <begin position="8"/>
        <end position="78"/>
    </location>
</feature>
<dbReference type="InterPro" id="IPR000524">
    <property type="entry name" value="Tscrpt_reg_HTH_GntR"/>
</dbReference>
<dbReference type="SUPFAM" id="SSF48008">
    <property type="entry name" value="GntR ligand-binding domain-like"/>
    <property type="match status" value="1"/>
</dbReference>
<dbReference type="InterPro" id="IPR011711">
    <property type="entry name" value="GntR_C"/>
</dbReference>
<evidence type="ECO:0000313" key="5">
    <source>
        <dbReference type="EMBL" id="MCF8588941.1"/>
    </source>
</evidence>
<sequence>MSTTERPKKTALLVAQRIVDDIHRRGNQIGDRLPPEKAMLEDYNVGRGTLRESLRFLELQGVITLKPGPSGGPIVQRPDSSAIATSLSLLLQFQQAPFETVVETRAALEPRMARLAAERMPADEIAALFAIIDLEQQNLEDENGFLTQTRRFHNSIAEGSGNFIFAALFTALSDILDGSSVGVQYPSRQRELTVDIHTSIATAISDHDPDRAEELMNTHMTALTTYTEKHYAKALAAPVKWRM</sequence>
<comment type="caution">
    <text evidence="5">The sequence shown here is derived from an EMBL/GenBank/DDBJ whole genome shotgun (WGS) entry which is preliminary data.</text>
</comment>
<dbReference type="EMBL" id="JAKKOR010000007">
    <property type="protein sequence ID" value="MCF8588941.1"/>
    <property type="molecule type" value="Genomic_DNA"/>
</dbReference>
<dbReference type="PROSITE" id="PS50949">
    <property type="entry name" value="HTH_GNTR"/>
    <property type="match status" value="1"/>
</dbReference>
<dbReference type="Proteomes" id="UP001200110">
    <property type="component" value="Unassembled WGS sequence"/>
</dbReference>
<dbReference type="PRINTS" id="PR00035">
    <property type="entry name" value="HTHGNTR"/>
</dbReference>
<gene>
    <name evidence="5" type="ORF">L5G33_10770</name>
</gene>
<accession>A0ABS9ITU2</accession>
<dbReference type="PANTHER" id="PTHR43537">
    <property type="entry name" value="TRANSCRIPTIONAL REGULATOR, GNTR FAMILY"/>
    <property type="match status" value="1"/>
</dbReference>
<dbReference type="InterPro" id="IPR036390">
    <property type="entry name" value="WH_DNA-bd_sf"/>
</dbReference>
<dbReference type="SUPFAM" id="SSF46785">
    <property type="entry name" value="Winged helix' DNA-binding domain"/>
    <property type="match status" value="1"/>
</dbReference>
<dbReference type="InterPro" id="IPR008920">
    <property type="entry name" value="TF_FadR/GntR_C"/>
</dbReference>
<dbReference type="Pfam" id="PF00392">
    <property type="entry name" value="GntR"/>
    <property type="match status" value="1"/>
</dbReference>
<keyword evidence="2" id="KW-0238">DNA-binding</keyword>
<keyword evidence="6" id="KW-1185">Reference proteome</keyword>
<name>A0ABS9ITU2_9ACTN</name>
<evidence type="ECO:0000259" key="4">
    <source>
        <dbReference type="PROSITE" id="PS50949"/>
    </source>
</evidence>
<dbReference type="Gene3D" id="1.20.120.530">
    <property type="entry name" value="GntR ligand-binding domain-like"/>
    <property type="match status" value="1"/>
</dbReference>
<dbReference type="RefSeq" id="WP_236998165.1">
    <property type="nucleotide sequence ID" value="NZ_JAKKOR010000007.1"/>
</dbReference>
<dbReference type="Gene3D" id="1.10.10.10">
    <property type="entry name" value="Winged helix-like DNA-binding domain superfamily/Winged helix DNA-binding domain"/>
    <property type="match status" value="1"/>
</dbReference>
<dbReference type="SMART" id="SM00345">
    <property type="entry name" value="HTH_GNTR"/>
    <property type="match status" value="1"/>
</dbReference>
<keyword evidence="1" id="KW-0805">Transcription regulation</keyword>
<dbReference type="InterPro" id="IPR036388">
    <property type="entry name" value="WH-like_DNA-bd_sf"/>
</dbReference>